<proteinExistence type="predicted"/>
<reference evidence="3 4" key="1">
    <citation type="submission" date="2019-05" db="EMBL/GenBank/DDBJ databases">
        <title>Emergence of the Ug99 lineage of the wheat stem rust pathogen through somatic hybridization.</title>
        <authorList>
            <person name="Li F."/>
            <person name="Upadhyaya N.M."/>
            <person name="Sperschneider J."/>
            <person name="Matny O."/>
            <person name="Nguyen-Phuc H."/>
            <person name="Mago R."/>
            <person name="Raley C."/>
            <person name="Miller M.E."/>
            <person name="Silverstein K.A.T."/>
            <person name="Henningsen E."/>
            <person name="Hirsch C.D."/>
            <person name="Visser B."/>
            <person name="Pretorius Z.A."/>
            <person name="Steffenson B.J."/>
            <person name="Schwessinger B."/>
            <person name="Dodds P.N."/>
            <person name="Figueroa M."/>
        </authorList>
    </citation>
    <scope>NUCLEOTIDE SEQUENCE [LARGE SCALE GENOMIC DNA]</scope>
    <source>
        <strain evidence="3 4">Ug99</strain>
    </source>
</reference>
<keyword evidence="1" id="KW-0812">Transmembrane</keyword>
<evidence type="ECO:0000313" key="3">
    <source>
        <dbReference type="EMBL" id="KAA1130472.1"/>
    </source>
</evidence>
<organism evidence="3 4">
    <name type="scientific">Puccinia graminis f. sp. tritici</name>
    <dbReference type="NCBI Taxonomy" id="56615"/>
    <lineage>
        <taxon>Eukaryota</taxon>
        <taxon>Fungi</taxon>
        <taxon>Dikarya</taxon>
        <taxon>Basidiomycota</taxon>
        <taxon>Pucciniomycotina</taxon>
        <taxon>Pucciniomycetes</taxon>
        <taxon>Pucciniales</taxon>
        <taxon>Pucciniaceae</taxon>
        <taxon>Puccinia</taxon>
    </lineage>
</organism>
<keyword evidence="2" id="KW-0732">Signal</keyword>
<protein>
    <submittedName>
        <fullName evidence="3">Uncharacterized protein</fullName>
    </submittedName>
</protein>
<name>A0A5B0RYE3_PUCGR</name>
<feature type="chain" id="PRO_5022786429" evidence="2">
    <location>
        <begin position="18"/>
        <end position="169"/>
    </location>
</feature>
<keyword evidence="1" id="KW-1133">Transmembrane helix</keyword>
<accession>A0A5B0RYE3</accession>
<evidence type="ECO:0000256" key="2">
    <source>
        <dbReference type="SAM" id="SignalP"/>
    </source>
</evidence>
<keyword evidence="1" id="KW-0472">Membrane</keyword>
<gene>
    <name evidence="3" type="ORF">PGTUg99_002735</name>
</gene>
<evidence type="ECO:0000256" key="1">
    <source>
        <dbReference type="SAM" id="Phobius"/>
    </source>
</evidence>
<dbReference type="EMBL" id="VDEP01000108">
    <property type="protein sequence ID" value="KAA1130472.1"/>
    <property type="molecule type" value="Genomic_DNA"/>
</dbReference>
<sequence length="169" mass="19471">MLQKLLILLFIIGGCFAMESIDSIDPTEPKLSNVISAVESPSKSKEFHGFEIPEDKPKSNSECSMALDQIPVGLSSKNNFVSEALSSSQNLNSEIVLNQQEEIVRRKPRHEMNYIQRQVLDAKWFFEGMSYSIRWMIKNEPVASCFFAYWIALYTIFFFMHFTVTCLHE</sequence>
<feature type="signal peptide" evidence="2">
    <location>
        <begin position="1"/>
        <end position="17"/>
    </location>
</feature>
<dbReference type="AlphaFoldDB" id="A0A5B0RYE3"/>
<comment type="caution">
    <text evidence="3">The sequence shown here is derived from an EMBL/GenBank/DDBJ whole genome shotgun (WGS) entry which is preliminary data.</text>
</comment>
<evidence type="ECO:0000313" key="4">
    <source>
        <dbReference type="Proteomes" id="UP000325313"/>
    </source>
</evidence>
<feature type="transmembrane region" description="Helical" evidence="1">
    <location>
        <begin position="146"/>
        <end position="167"/>
    </location>
</feature>
<dbReference type="Proteomes" id="UP000325313">
    <property type="component" value="Unassembled WGS sequence"/>
</dbReference>
<dbReference type="PROSITE" id="PS51257">
    <property type="entry name" value="PROKAR_LIPOPROTEIN"/>
    <property type="match status" value="1"/>
</dbReference>